<dbReference type="InterPro" id="IPR007315">
    <property type="entry name" value="PIG-V/Gpi18"/>
</dbReference>
<dbReference type="UniPathway" id="UPA00196"/>
<feature type="transmembrane region" description="Helical" evidence="10">
    <location>
        <begin position="320"/>
        <end position="339"/>
    </location>
</feature>
<dbReference type="GO" id="GO:0006506">
    <property type="term" value="P:GPI anchor biosynthetic process"/>
    <property type="evidence" value="ECO:0007669"/>
    <property type="project" value="UniProtKB-UniPathway"/>
</dbReference>
<dbReference type="GO" id="GO:0000009">
    <property type="term" value="F:alpha-1,6-mannosyltransferase activity"/>
    <property type="evidence" value="ECO:0007669"/>
    <property type="project" value="InterPro"/>
</dbReference>
<sequence length="344" mass="39416">MKFYPSVTIIVLIWILSVSMIFFIGKEGNFFESLSNWDGGHYIGIAQNGYSEKFQYAFFPLYPITINLLNNFVGNYLLSAVLISIISTFFGLQLLYKLMSLDFDRKIADKVIAGILIFPTSFYFLTAYSEGLFFLLTIAAFYFLRTRKLFWAVVFASLASATRLSGLAVVLGLIIEVYLTEGINKKNWYILLSPLGFLIYCYFLYTNTGDPFYFITAENHWLRSLSIPGLGFWETLKSIFTPQFIEKNITAVTDLIFSIFGLGMVIRAFRFLPISYCLFAFISVALPLFTPSLSSIPRFLLPVFPIFILLAFIKDRNLSFFYQLLFIMLLSAFSIMYISGKWVA</sequence>
<comment type="caution">
    <text evidence="11">The sequence shown here is derived from an EMBL/GenBank/DDBJ whole genome shotgun (WGS) entry which is preliminary data.</text>
</comment>
<evidence type="ECO:0000256" key="5">
    <source>
        <dbReference type="ARBA" id="ARBA00022679"/>
    </source>
</evidence>
<keyword evidence="4" id="KW-0328">Glycosyltransferase</keyword>
<dbReference type="GO" id="GO:0031501">
    <property type="term" value="C:mannosyltransferase complex"/>
    <property type="evidence" value="ECO:0007669"/>
    <property type="project" value="TreeGrafter"/>
</dbReference>
<organism evidence="11 12">
    <name type="scientific">Candidatus Daviesbacteria bacterium RIFCSPHIGHO2_02_FULL_36_13</name>
    <dbReference type="NCBI Taxonomy" id="1797768"/>
    <lineage>
        <taxon>Bacteria</taxon>
        <taxon>Candidatus Daviesiibacteriota</taxon>
    </lineage>
</organism>
<dbReference type="PANTHER" id="PTHR12468:SF2">
    <property type="entry name" value="GPI MANNOSYLTRANSFERASE 2"/>
    <property type="match status" value="1"/>
</dbReference>
<proteinExistence type="predicted"/>
<evidence type="ECO:0000313" key="12">
    <source>
        <dbReference type="Proteomes" id="UP000176902"/>
    </source>
</evidence>
<evidence type="ECO:0000256" key="4">
    <source>
        <dbReference type="ARBA" id="ARBA00022676"/>
    </source>
</evidence>
<gene>
    <name evidence="11" type="ORF">A3C59_04925</name>
</gene>
<evidence type="ECO:0000313" key="11">
    <source>
        <dbReference type="EMBL" id="OGE30293.1"/>
    </source>
</evidence>
<dbReference type="EMBL" id="MFCV01000048">
    <property type="protein sequence ID" value="OGE30293.1"/>
    <property type="molecule type" value="Genomic_DNA"/>
</dbReference>
<evidence type="ECO:0008006" key="13">
    <source>
        <dbReference type="Google" id="ProtNLM"/>
    </source>
</evidence>
<dbReference type="Pfam" id="PF04188">
    <property type="entry name" value="Mannosyl_trans2"/>
    <property type="match status" value="1"/>
</dbReference>
<evidence type="ECO:0000256" key="3">
    <source>
        <dbReference type="ARBA" id="ARBA00022502"/>
    </source>
</evidence>
<evidence type="ECO:0000256" key="2">
    <source>
        <dbReference type="ARBA" id="ARBA00004687"/>
    </source>
</evidence>
<feature type="transmembrane region" description="Helical" evidence="10">
    <location>
        <begin position="249"/>
        <end position="266"/>
    </location>
</feature>
<dbReference type="STRING" id="1797768.A3C59_04925"/>
<evidence type="ECO:0000256" key="8">
    <source>
        <dbReference type="ARBA" id="ARBA00022989"/>
    </source>
</evidence>
<protein>
    <recommendedName>
        <fullName evidence="13">Glycosyltransferase RgtA/B/C/D-like domain-containing protein</fullName>
    </recommendedName>
</protein>
<dbReference type="Proteomes" id="UP000176902">
    <property type="component" value="Unassembled WGS sequence"/>
</dbReference>
<comment type="subcellular location">
    <subcellularLocation>
        <location evidence="1">Endoplasmic reticulum membrane</location>
        <topology evidence="1">Multi-pass membrane protein</topology>
    </subcellularLocation>
</comment>
<evidence type="ECO:0000256" key="10">
    <source>
        <dbReference type="SAM" id="Phobius"/>
    </source>
</evidence>
<evidence type="ECO:0000256" key="9">
    <source>
        <dbReference type="ARBA" id="ARBA00023136"/>
    </source>
</evidence>
<keyword evidence="9 10" id="KW-0472">Membrane</keyword>
<evidence type="ECO:0000256" key="1">
    <source>
        <dbReference type="ARBA" id="ARBA00004477"/>
    </source>
</evidence>
<name>A0A1F5JNQ0_9BACT</name>
<keyword evidence="6 10" id="KW-0812">Transmembrane</keyword>
<feature type="transmembrane region" description="Helical" evidence="10">
    <location>
        <begin position="271"/>
        <end position="289"/>
    </location>
</feature>
<reference evidence="11 12" key="1">
    <citation type="journal article" date="2016" name="Nat. Commun.">
        <title>Thousands of microbial genomes shed light on interconnected biogeochemical processes in an aquifer system.</title>
        <authorList>
            <person name="Anantharaman K."/>
            <person name="Brown C.T."/>
            <person name="Hug L.A."/>
            <person name="Sharon I."/>
            <person name="Castelle C.J."/>
            <person name="Probst A.J."/>
            <person name="Thomas B.C."/>
            <person name="Singh A."/>
            <person name="Wilkins M.J."/>
            <person name="Karaoz U."/>
            <person name="Brodie E.L."/>
            <person name="Williams K.H."/>
            <person name="Hubbard S.S."/>
            <person name="Banfield J.F."/>
        </authorList>
    </citation>
    <scope>NUCLEOTIDE SEQUENCE [LARGE SCALE GENOMIC DNA]</scope>
</reference>
<keyword evidence="8 10" id="KW-1133">Transmembrane helix</keyword>
<dbReference type="AlphaFoldDB" id="A0A1F5JNQ0"/>
<feature type="transmembrane region" description="Helical" evidence="10">
    <location>
        <begin position="76"/>
        <end position="99"/>
    </location>
</feature>
<dbReference type="PANTHER" id="PTHR12468">
    <property type="entry name" value="GPI MANNOSYLTRANSFERASE 2"/>
    <property type="match status" value="1"/>
</dbReference>
<feature type="transmembrane region" description="Helical" evidence="10">
    <location>
        <begin position="7"/>
        <end position="25"/>
    </location>
</feature>
<keyword evidence="3" id="KW-0337">GPI-anchor biosynthesis</keyword>
<evidence type="ECO:0000256" key="7">
    <source>
        <dbReference type="ARBA" id="ARBA00022824"/>
    </source>
</evidence>
<feature type="transmembrane region" description="Helical" evidence="10">
    <location>
        <begin position="295"/>
        <end position="313"/>
    </location>
</feature>
<evidence type="ECO:0000256" key="6">
    <source>
        <dbReference type="ARBA" id="ARBA00022692"/>
    </source>
</evidence>
<comment type="pathway">
    <text evidence="2">Glycolipid biosynthesis; glycosylphosphatidylinositol-anchor biosynthesis.</text>
</comment>
<feature type="transmembrane region" description="Helical" evidence="10">
    <location>
        <begin position="187"/>
        <end position="205"/>
    </location>
</feature>
<accession>A0A1F5JNQ0</accession>
<feature type="transmembrane region" description="Helical" evidence="10">
    <location>
        <begin position="111"/>
        <end position="144"/>
    </location>
</feature>
<feature type="transmembrane region" description="Helical" evidence="10">
    <location>
        <begin position="150"/>
        <end position="175"/>
    </location>
</feature>
<dbReference type="GO" id="GO:0016020">
    <property type="term" value="C:membrane"/>
    <property type="evidence" value="ECO:0007669"/>
    <property type="project" value="GOC"/>
</dbReference>
<dbReference type="GO" id="GO:0004376">
    <property type="term" value="F:GPI mannosyltransferase activity"/>
    <property type="evidence" value="ECO:0007669"/>
    <property type="project" value="InterPro"/>
</dbReference>
<keyword evidence="7" id="KW-0256">Endoplasmic reticulum</keyword>
<keyword evidence="5" id="KW-0808">Transferase</keyword>